<dbReference type="EMBL" id="CP049057">
    <property type="protein sequence ID" value="QIE59166.1"/>
    <property type="molecule type" value="Genomic_DNA"/>
</dbReference>
<reference evidence="2 3" key="1">
    <citation type="submission" date="2020-02" db="EMBL/GenBank/DDBJ databases">
        <title>Complete genome sequence of Flavobacteriaceae bacterium.</title>
        <authorList>
            <person name="Kim S.-J."/>
            <person name="Kim Y.-S."/>
            <person name="Kim K.-H."/>
        </authorList>
    </citation>
    <scope>NUCLEOTIDE SEQUENCE [LARGE SCALE GENOMIC DNA]</scope>
    <source>
        <strain evidence="2 3">RR4-40</strain>
    </source>
</reference>
<dbReference type="RefSeq" id="WP_164679195.1">
    <property type="nucleotide sequence ID" value="NZ_CP049057.1"/>
</dbReference>
<evidence type="ECO:0000313" key="3">
    <source>
        <dbReference type="Proteomes" id="UP000505306"/>
    </source>
</evidence>
<keyword evidence="1" id="KW-0732">Signal</keyword>
<feature type="chain" id="PRO_5026097075" description="Secreted protein" evidence="1">
    <location>
        <begin position="17"/>
        <end position="190"/>
    </location>
</feature>
<evidence type="ECO:0008006" key="4">
    <source>
        <dbReference type="Google" id="ProtNLM"/>
    </source>
</evidence>
<proteinExistence type="predicted"/>
<gene>
    <name evidence="2" type="ORF">G5B37_06215</name>
</gene>
<name>A0A6G6GKP7_9FLAO</name>
<organism evidence="2 3">
    <name type="scientific">Rasiella rasia</name>
    <dbReference type="NCBI Taxonomy" id="2744027"/>
    <lineage>
        <taxon>Bacteria</taxon>
        <taxon>Pseudomonadati</taxon>
        <taxon>Bacteroidota</taxon>
        <taxon>Flavobacteriia</taxon>
        <taxon>Flavobacteriales</taxon>
        <taxon>Flavobacteriaceae</taxon>
        <taxon>Rasiella</taxon>
    </lineage>
</organism>
<keyword evidence="3" id="KW-1185">Reference proteome</keyword>
<accession>A0A6G6GKP7</accession>
<feature type="signal peptide" evidence="1">
    <location>
        <begin position="1"/>
        <end position="16"/>
    </location>
</feature>
<dbReference type="AlphaFoldDB" id="A0A6G6GKP7"/>
<protein>
    <recommendedName>
        <fullName evidence="4">Secreted protein</fullName>
    </recommendedName>
</protein>
<dbReference type="Proteomes" id="UP000505306">
    <property type="component" value="Chromosome"/>
</dbReference>
<evidence type="ECO:0000256" key="1">
    <source>
        <dbReference type="SAM" id="SignalP"/>
    </source>
</evidence>
<sequence length="190" mass="21370">MRIFLLLLVATTVMNAQVPTMYVANAAQPYGKLNPEAPPETADYAPLIGKCNCTSTARKADQSWGEPQQMTWTFKYIMNGNAVQDETLKEDGSHSGSIRQFIADSSKWYVHYYSNIGPTPVLSAWEGGKRGDSIVLYNEQKAPNGTDGFFRITFNNISEKGFNWLGEWVNTTETFLYPTWKIVCTKTEDD</sequence>
<evidence type="ECO:0000313" key="2">
    <source>
        <dbReference type="EMBL" id="QIE59166.1"/>
    </source>
</evidence>
<dbReference type="KEGG" id="mgel:G5B37_06215"/>